<dbReference type="Pfam" id="PF21226">
    <property type="entry name" value="MalQ_N"/>
    <property type="match status" value="1"/>
</dbReference>
<sequence length="707" mass="78743">MRAEGVAQLGDVTTRDLLQELAQRHGVACEYTAQNGQPVYVSEETITYTLRALGVSISDRPDDEELTQALFEDYLDRASRPLPPCVVAREGAEKSFTVHVHDGDPVTVTIELENGETRPTYQDHNDAPPADVSGIIWGEASFHVPGDLPLGFHTLKLSSPGIGEYECPLIVVPNHLSTADRFLEQPAAGAMAQLYSVRSDKSWGMGDFGDLAELAEILAPHYDFLLINPLHAGEPLPPVEDSPYLPTTRRFINPIYIRVEDVPELKLLSPELQDDVAELASEFRERNHSAEEIDRDSIFEAKLQVLQELFNQEMTPERRAAFGEYQRREGRGLRNFALWCAETELERHSGRRHALDLDVSDLAEFYSWLQFLCDEQLDAAQRRALNAGMSIGLITDMAVGIHPSGADAVNLSEYLAPQCSVGAPPDDYNQQGQDWSQPPWHPVRLAESGYLPWRNLLRTMLGNAGGLRVDHVLGLFRLYWIPRHSSPLNGTYVNYDWEAMLGILALEAERAGAVLVGEDLGTLEPWVQTALQDMGVLGTTIIWFEHADDGPTPRPQDRYRQMAMSSVGTHDLPPTLAYLRGDHIALRARLGLLTTAVADEMEQDREWQSEVKDNLQAYGMLDNRENAEDVLVALHEYVAGTPSALTITNVVDMVGDVRAQNLPGTTKDQYPNWCIPLCNTAGEPVLLEDLPKQELFQRLAQVSTRSS</sequence>
<evidence type="ECO:0000256" key="6">
    <source>
        <dbReference type="ARBA" id="ARBA00022679"/>
    </source>
</evidence>
<dbReference type="Proteomes" id="UP000031890">
    <property type="component" value="Chromosome"/>
</dbReference>
<evidence type="ECO:0000256" key="7">
    <source>
        <dbReference type="ARBA" id="ARBA00023277"/>
    </source>
</evidence>
<proteinExistence type="inferred from homology"/>
<dbReference type="GO" id="GO:0005975">
    <property type="term" value="P:carbohydrate metabolic process"/>
    <property type="evidence" value="ECO:0007669"/>
    <property type="project" value="InterPro"/>
</dbReference>
<name>A0A0B6F509_9CORY</name>
<evidence type="ECO:0000256" key="8">
    <source>
        <dbReference type="ARBA" id="ARBA00031423"/>
    </source>
</evidence>
<evidence type="ECO:0000256" key="2">
    <source>
        <dbReference type="ARBA" id="ARBA00005684"/>
    </source>
</evidence>
<dbReference type="EC" id="2.4.1.25" evidence="3 10"/>
<dbReference type="Pfam" id="PF02446">
    <property type="entry name" value="Glyco_hydro_77"/>
    <property type="match status" value="1"/>
</dbReference>
<protein>
    <recommendedName>
        <fullName evidence="4 10">4-alpha-glucanotransferase</fullName>
        <ecNumber evidence="3 10">2.4.1.25</ecNumber>
    </recommendedName>
    <alternativeName>
        <fullName evidence="8 10">Amylomaltase</fullName>
    </alternativeName>
    <alternativeName>
        <fullName evidence="9 10">Disproportionating enzyme</fullName>
    </alternativeName>
</protein>
<evidence type="ECO:0000313" key="12">
    <source>
        <dbReference type="EMBL" id="AJI79525.1"/>
    </source>
</evidence>
<comment type="similarity">
    <text evidence="2 10">Belongs to the disproportionating enzyme family.</text>
</comment>
<accession>A0A0B6F509</accession>
<evidence type="ECO:0000256" key="4">
    <source>
        <dbReference type="ARBA" id="ARBA00020295"/>
    </source>
</evidence>
<organism evidence="12 13">
    <name type="scientific">Corynebacterium singulare</name>
    <dbReference type="NCBI Taxonomy" id="161899"/>
    <lineage>
        <taxon>Bacteria</taxon>
        <taxon>Bacillati</taxon>
        <taxon>Actinomycetota</taxon>
        <taxon>Actinomycetes</taxon>
        <taxon>Mycobacteriales</taxon>
        <taxon>Corynebacteriaceae</taxon>
        <taxon>Corynebacterium</taxon>
    </lineage>
</organism>
<dbReference type="GO" id="GO:0004134">
    <property type="term" value="F:4-alpha-glucanotransferase activity"/>
    <property type="evidence" value="ECO:0007669"/>
    <property type="project" value="UniProtKB-EC"/>
</dbReference>
<evidence type="ECO:0000313" key="13">
    <source>
        <dbReference type="Proteomes" id="UP000031890"/>
    </source>
</evidence>
<dbReference type="AlphaFoldDB" id="A0A0B6F509"/>
<dbReference type="STRING" id="161899.CSING_10065"/>
<dbReference type="PANTHER" id="PTHR32438:SF5">
    <property type="entry name" value="4-ALPHA-GLUCANOTRANSFERASE DPE1, CHLOROPLASTIC_AMYLOPLASTIC"/>
    <property type="match status" value="1"/>
</dbReference>
<comment type="catalytic activity">
    <reaction evidence="1 10">
        <text>Transfers a segment of a (1-&gt;4)-alpha-D-glucan to a new position in an acceptor, which may be glucose or a (1-&gt;4)-alpha-D-glucan.</text>
        <dbReference type="EC" id="2.4.1.25"/>
    </reaction>
</comment>
<evidence type="ECO:0000256" key="10">
    <source>
        <dbReference type="RuleBase" id="RU361207"/>
    </source>
</evidence>
<dbReference type="SUPFAM" id="SSF51445">
    <property type="entry name" value="(Trans)glycosidases"/>
    <property type="match status" value="1"/>
</dbReference>
<dbReference type="KEGG" id="csx:CSING_10065"/>
<keyword evidence="7 10" id="KW-0119">Carbohydrate metabolism</keyword>
<dbReference type="InterPro" id="IPR048458">
    <property type="entry name" value="MalQ_N"/>
</dbReference>
<dbReference type="HOGENOM" id="CLU_022072_1_0_11"/>
<evidence type="ECO:0000256" key="5">
    <source>
        <dbReference type="ARBA" id="ARBA00022676"/>
    </source>
</evidence>
<keyword evidence="6 10" id="KW-0808">Transferase</keyword>
<feature type="domain" description="MalQ N-terminal beta-sandwich" evidence="11">
    <location>
        <begin position="82"/>
        <end position="173"/>
    </location>
</feature>
<reference evidence="12 13" key="1">
    <citation type="journal article" date="2015" name="Genome Announc.">
        <title>Complete Genome Sequence and Annotation of Corynebacterium singulare DSM 44357, Isolated from a Human Semen Specimen.</title>
        <authorList>
            <person name="Merten M."/>
            <person name="Brinkrolf K."/>
            <person name="Albersmeier A."/>
            <person name="Kutter Y."/>
            <person name="Ruckert C."/>
            <person name="Tauch A."/>
        </authorList>
    </citation>
    <scope>NUCLEOTIDE SEQUENCE [LARGE SCALE GENOMIC DNA]</scope>
    <source>
        <strain evidence="12">IBS B52218</strain>
    </source>
</reference>
<dbReference type="EMBL" id="CP010827">
    <property type="protein sequence ID" value="AJI79525.1"/>
    <property type="molecule type" value="Genomic_DNA"/>
</dbReference>
<evidence type="ECO:0000256" key="9">
    <source>
        <dbReference type="ARBA" id="ARBA00031501"/>
    </source>
</evidence>
<dbReference type="InterPro" id="IPR017853">
    <property type="entry name" value="GH"/>
</dbReference>
<gene>
    <name evidence="12" type="primary">malQ</name>
    <name evidence="12" type="ORF">CSING_10065</name>
</gene>
<dbReference type="InterPro" id="IPR003385">
    <property type="entry name" value="Glyco_hydro_77"/>
</dbReference>
<evidence type="ECO:0000259" key="11">
    <source>
        <dbReference type="Pfam" id="PF21226"/>
    </source>
</evidence>
<dbReference type="NCBIfam" id="TIGR00217">
    <property type="entry name" value="malQ"/>
    <property type="match status" value="1"/>
</dbReference>
<dbReference type="PANTHER" id="PTHR32438">
    <property type="entry name" value="4-ALPHA-GLUCANOTRANSFERASE DPE1, CHLOROPLASTIC/AMYLOPLASTIC"/>
    <property type="match status" value="1"/>
</dbReference>
<keyword evidence="5 10" id="KW-0328">Glycosyltransferase</keyword>
<evidence type="ECO:0000256" key="3">
    <source>
        <dbReference type="ARBA" id="ARBA00012560"/>
    </source>
</evidence>
<dbReference type="Gene3D" id="3.20.20.80">
    <property type="entry name" value="Glycosidases"/>
    <property type="match status" value="1"/>
</dbReference>
<evidence type="ECO:0000256" key="1">
    <source>
        <dbReference type="ARBA" id="ARBA00000439"/>
    </source>
</evidence>